<feature type="compositionally biased region" description="Basic and acidic residues" evidence="7">
    <location>
        <begin position="732"/>
        <end position="741"/>
    </location>
</feature>
<dbReference type="Pfam" id="PF03176">
    <property type="entry name" value="MMPL"/>
    <property type="match status" value="2"/>
</dbReference>
<evidence type="ECO:0000313" key="10">
    <source>
        <dbReference type="EMBL" id="MBY6321042.1"/>
    </source>
</evidence>
<feature type="domain" description="Membrane transport protein MMPL" evidence="9">
    <location>
        <begin position="44"/>
        <end position="374"/>
    </location>
</feature>
<feature type="transmembrane region" description="Helical" evidence="8">
    <location>
        <begin position="572"/>
        <end position="595"/>
    </location>
</feature>
<accession>A0ABS7NTK7</accession>
<feature type="transmembrane region" description="Helical" evidence="8">
    <location>
        <begin position="656"/>
        <end position="676"/>
    </location>
</feature>
<feature type="compositionally biased region" description="Low complexity" evidence="7">
    <location>
        <begin position="870"/>
        <end position="909"/>
    </location>
</feature>
<keyword evidence="11" id="KW-1185">Reference proteome</keyword>
<evidence type="ECO:0000256" key="3">
    <source>
        <dbReference type="ARBA" id="ARBA00022475"/>
    </source>
</evidence>
<evidence type="ECO:0000259" key="9">
    <source>
        <dbReference type="Pfam" id="PF03176"/>
    </source>
</evidence>
<evidence type="ECO:0000256" key="5">
    <source>
        <dbReference type="ARBA" id="ARBA00022989"/>
    </source>
</evidence>
<feature type="compositionally biased region" description="Basic and acidic residues" evidence="7">
    <location>
        <begin position="942"/>
        <end position="958"/>
    </location>
</feature>
<feature type="compositionally biased region" description="Basic and acidic residues" evidence="7">
    <location>
        <begin position="763"/>
        <end position="794"/>
    </location>
</feature>
<proteinExistence type="inferred from homology"/>
<feature type="compositionally biased region" description="Low complexity" evidence="7">
    <location>
        <begin position="964"/>
        <end position="979"/>
    </location>
</feature>
<feature type="transmembrane region" description="Helical" evidence="8">
    <location>
        <begin position="235"/>
        <end position="256"/>
    </location>
</feature>
<keyword evidence="3" id="KW-1003">Cell membrane</keyword>
<feature type="transmembrane region" description="Helical" evidence="8">
    <location>
        <begin position="517"/>
        <end position="539"/>
    </location>
</feature>
<protein>
    <submittedName>
        <fullName evidence="10">MMPL family transporter</fullName>
    </submittedName>
</protein>
<evidence type="ECO:0000313" key="11">
    <source>
        <dbReference type="Proteomes" id="UP001520140"/>
    </source>
</evidence>
<sequence length="1032" mass="109437">MFSRWGDLVHRSRFTVLGVMVAFLLGLAAYGASLNDHLSQSGWDDPGSESVHAARTADGTFGRDSSGDVVALYTAPAGSTVDDPDFTRTIADAQNAMVAEHPDKIAKINVSYFQQRLPALASPDKTKAIATFAIVGDNDTELTNNFRDVKDAFEIPGVDVQLAGLQPIAGALNDTMAGDIKRMELLAIPVVGVLLFFVFGGVVAAALPLVIGGLTVVAANGMVRFFTNFVPVNSFVAPVVSLIGLGLAIDYALFIVSRFREELADGRTTGQAVQRSVMTAGRTVVFSATMIVASLGGLLLFPQGFLKSVAFGAISTVALAALTAITILPAMLSVLGKRIDMLGLKSMRKTKTTEEIESGRWGRLTRWVMRNPIKVTVPIVLGLLLITLPVGSIKFGGINETYLPPDNPTRVAQNVFDENFPSYRTEPLKIVLENAEGPQLGAVLREASNAPGLVERFSIERNENGVAVLKAGLVDRNVSSPAIDYIRSIDVPDGVRLSVGGTPAIEQDSIAALIDRLPLMATLVVLVTTLLMFLTFGSLVLPLKAILMTTLGLGATLGFLTFIFVDGVGADLLNFTPGPIMAPVLVLIIAIIFGLSTDYEVFLLSRMVEARARGASTSEAIRVGTSHTGRIITAAALILIVVTGAFAFSDLVMMKYIAYGMIFALIVDATLIRMFLVPATMKLLGDDCWWAPQWMKRLQEKMGLGEPVLDDDRMPADVPEVVAIGSAPPPARVREPVRAREPLTQPIPRTVAPPARPEPARAGQDRPSQDRAVQDRAVQDQTTADRPKPARVEPTRPAPARADQAGADSPGADAAPRPETPRPIESWLAELRSPAVERRTPARPEPSARSDHATGVNGSNGSGSNGSGSNGSASTGTASNGSASNGSSQRSGSNGSNGSRRSADGASGSTTPRRDTDDIDAWIAGLRLGRPETPATPPAEAPRTRDRTPAPDDTDRPEGSSYDEPSPTESSPTEVTSEPANSEPPTSTGGRRRAREDDNGGRRATESESGGRHHGQSGAISVSELLARQRRQ</sequence>
<dbReference type="PANTHER" id="PTHR33406">
    <property type="entry name" value="MEMBRANE PROTEIN MJ1562-RELATED"/>
    <property type="match status" value="1"/>
</dbReference>
<keyword evidence="5 8" id="KW-1133">Transmembrane helix</keyword>
<feature type="compositionally biased region" description="Basic and acidic residues" evidence="7">
    <location>
        <begin position="994"/>
        <end position="1011"/>
    </location>
</feature>
<comment type="subcellular location">
    <subcellularLocation>
        <location evidence="1">Cell membrane</location>
        <topology evidence="1">Multi-pass membrane protein</topology>
    </subcellularLocation>
</comment>
<evidence type="ECO:0000256" key="7">
    <source>
        <dbReference type="SAM" id="MobiDB-lite"/>
    </source>
</evidence>
<keyword evidence="6 8" id="KW-0472">Membrane</keyword>
<feature type="compositionally biased region" description="Basic and acidic residues" evidence="7">
    <location>
        <begin position="835"/>
        <end position="852"/>
    </location>
</feature>
<evidence type="ECO:0000256" key="6">
    <source>
        <dbReference type="ARBA" id="ARBA00023136"/>
    </source>
</evidence>
<evidence type="ECO:0000256" key="1">
    <source>
        <dbReference type="ARBA" id="ARBA00004651"/>
    </source>
</evidence>
<organism evidence="10 11">
    <name type="scientific">Rhodococcoides kroppenstedtii</name>
    <dbReference type="NCBI Taxonomy" id="293050"/>
    <lineage>
        <taxon>Bacteria</taxon>
        <taxon>Bacillati</taxon>
        <taxon>Actinomycetota</taxon>
        <taxon>Actinomycetes</taxon>
        <taxon>Mycobacteriales</taxon>
        <taxon>Nocardiaceae</taxon>
        <taxon>Rhodococcoides</taxon>
    </lineage>
</organism>
<dbReference type="SUPFAM" id="SSF82866">
    <property type="entry name" value="Multidrug efflux transporter AcrB transmembrane domain"/>
    <property type="match status" value="2"/>
</dbReference>
<feature type="transmembrane region" description="Helical" evidence="8">
    <location>
        <begin position="313"/>
        <end position="335"/>
    </location>
</feature>
<gene>
    <name evidence="10" type="ORF">HQ605_09430</name>
</gene>
<dbReference type="EMBL" id="JABUKG010000008">
    <property type="protein sequence ID" value="MBY6321042.1"/>
    <property type="molecule type" value="Genomic_DNA"/>
</dbReference>
<evidence type="ECO:0000256" key="8">
    <source>
        <dbReference type="SAM" id="Phobius"/>
    </source>
</evidence>
<name>A0ABS7NTK7_9NOCA</name>
<feature type="transmembrane region" description="Helical" evidence="8">
    <location>
        <begin position="631"/>
        <end position="649"/>
    </location>
</feature>
<dbReference type="Proteomes" id="UP001520140">
    <property type="component" value="Unassembled WGS sequence"/>
</dbReference>
<comment type="similarity">
    <text evidence="2">Belongs to the resistance-nodulation-cell division (RND) (TC 2.A.6) family. MmpL subfamily.</text>
</comment>
<evidence type="ECO:0000256" key="4">
    <source>
        <dbReference type="ARBA" id="ARBA00022692"/>
    </source>
</evidence>
<feature type="transmembrane region" description="Helical" evidence="8">
    <location>
        <begin position="277"/>
        <end position="301"/>
    </location>
</feature>
<reference evidence="10 11" key="1">
    <citation type="submission" date="2020-06" db="EMBL/GenBank/DDBJ databases">
        <title>Taxonomy, biology and ecology of Rhodococcus bacteria occurring in California pistachio and other woody hosts as revealed by genome sequence analyses.</title>
        <authorList>
            <person name="Gai Y."/>
            <person name="Riely B."/>
        </authorList>
    </citation>
    <scope>NUCLEOTIDE SEQUENCE [LARGE SCALE GENOMIC DNA]</scope>
    <source>
        <strain evidence="10 11">BP-284</strain>
    </source>
</reference>
<feature type="compositionally biased region" description="Low complexity" evidence="7">
    <location>
        <begin position="802"/>
        <end position="815"/>
    </location>
</feature>
<feature type="transmembrane region" description="Helical" evidence="8">
    <location>
        <begin position="185"/>
        <end position="215"/>
    </location>
</feature>
<keyword evidence="4 8" id="KW-0812">Transmembrane</keyword>
<dbReference type="PANTHER" id="PTHR33406:SF11">
    <property type="entry name" value="MEMBRANE PROTEIN SCO6666-RELATED"/>
    <property type="match status" value="1"/>
</dbReference>
<dbReference type="Gene3D" id="1.20.1640.10">
    <property type="entry name" value="Multidrug efflux transporter AcrB transmembrane domain"/>
    <property type="match status" value="2"/>
</dbReference>
<dbReference type="InterPro" id="IPR004869">
    <property type="entry name" value="MMPL_dom"/>
</dbReference>
<feature type="domain" description="Membrane transport protein MMPL" evidence="9">
    <location>
        <begin position="485"/>
        <end position="693"/>
    </location>
</feature>
<evidence type="ECO:0000256" key="2">
    <source>
        <dbReference type="ARBA" id="ARBA00010157"/>
    </source>
</evidence>
<dbReference type="InterPro" id="IPR050545">
    <property type="entry name" value="Mycobact_MmpL"/>
</dbReference>
<feature type="transmembrane region" description="Helical" evidence="8">
    <location>
        <begin position="545"/>
        <end position="565"/>
    </location>
</feature>
<feature type="region of interest" description="Disordered" evidence="7">
    <location>
        <begin position="723"/>
        <end position="1032"/>
    </location>
</feature>
<feature type="compositionally biased region" description="Gly residues" evidence="7">
    <location>
        <begin position="858"/>
        <end position="869"/>
    </location>
</feature>
<feature type="transmembrane region" description="Helical" evidence="8">
    <location>
        <begin position="12"/>
        <end position="32"/>
    </location>
</feature>
<comment type="caution">
    <text evidence="10">The sequence shown here is derived from an EMBL/GenBank/DDBJ whole genome shotgun (WGS) entry which is preliminary data.</text>
</comment>
<dbReference type="RefSeq" id="WP_068099290.1">
    <property type="nucleotide sequence ID" value="NZ_JABUKE010000005.1"/>
</dbReference>